<keyword evidence="2" id="KW-1185">Reference proteome</keyword>
<dbReference type="Pfam" id="PF07799">
    <property type="entry name" value="DUF1643"/>
    <property type="match status" value="1"/>
</dbReference>
<dbReference type="RefSeq" id="WP_044050941.1">
    <property type="nucleotide sequence ID" value="NZ_CP003984.1"/>
</dbReference>
<dbReference type="KEGG" id="ptp:RCA23_c28870"/>
<protein>
    <recommendedName>
        <fullName evidence="3">DUF1643 domain-containing protein</fullName>
    </recommendedName>
</protein>
<dbReference type="InterPro" id="IPR012441">
    <property type="entry name" value="DUF1643"/>
</dbReference>
<proteinExistence type="predicted"/>
<evidence type="ECO:0000313" key="2">
    <source>
        <dbReference type="Proteomes" id="UP000028680"/>
    </source>
</evidence>
<gene>
    <name evidence="1" type="ORF">RCA23_c28870</name>
</gene>
<accession>A0AAN0VJQ8</accession>
<organism evidence="1 2">
    <name type="scientific">Planktomarina temperata RCA23</name>
    <dbReference type="NCBI Taxonomy" id="666509"/>
    <lineage>
        <taxon>Bacteria</taxon>
        <taxon>Pseudomonadati</taxon>
        <taxon>Pseudomonadota</taxon>
        <taxon>Alphaproteobacteria</taxon>
        <taxon>Rhodobacterales</taxon>
        <taxon>Paracoccaceae</taxon>
        <taxon>Planktomarina</taxon>
    </lineage>
</organism>
<dbReference type="Proteomes" id="UP000028680">
    <property type="component" value="Chromosome"/>
</dbReference>
<evidence type="ECO:0008006" key="3">
    <source>
        <dbReference type="Google" id="ProtNLM"/>
    </source>
</evidence>
<reference evidence="1 2" key="1">
    <citation type="journal article" date="2014" name="ISME J.">
        <title>Adaptation of an abundant Roseobacter RCA organism to pelagic systems revealed by genomic and transcriptomic analyses.</title>
        <authorList>
            <person name="Voget S."/>
            <person name="Wemheuer B."/>
            <person name="Brinkhoff T."/>
            <person name="Vollmers J."/>
            <person name="Dietrich S."/>
            <person name="Giebel H.A."/>
            <person name="Beardsley C."/>
            <person name="Sardemann C."/>
            <person name="Bakenhus I."/>
            <person name="Billerbeck S."/>
            <person name="Daniel R."/>
            <person name="Simon M."/>
        </authorList>
    </citation>
    <scope>NUCLEOTIDE SEQUENCE [LARGE SCALE GENOMIC DNA]</scope>
    <source>
        <strain evidence="1 2">RCA23</strain>
    </source>
</reference>
<evidence type="ECO:0000313" key="1">
    <source>
        <dbReference type="EMBL" id="AII88389.1"/>
    </source>
</evidence>
<dbReference type="EMBL" id="CP003984">
    <property type="protein sequence ID" value="AII88389.1"/>
    <property type="molecule type" value="Genomic_DNA"/>
</dbReference>
<dbReference type="AlphaFoldDB" id="A0AAN0VJQ8"/>
<name>A0AAN0VJQ8_9RHOB</name>
<sequence length="168" mass="18849">MITRSHIKDDAPSVAVYSDCERYRYALTRVWEPQGRRLSFVMLNPSTATEVQNDPTVERCERRARALGFGGFRVTNIFAWRDTDPRKMRAALDPIGPDNDAAIREACAWGDQVIAAWGTHGAHLNRGPQVEALLRASGRSVLHLGLSKAGHPKHPLYIAYTQQPEVWT</sequence>